<comment type="caution">
    <text evidence="2">The sequence shown here is derived from an EMBL/GenBank/DDBJ whole genome shotgun (WGS) entry which is preliminary data.</text>
</comment>
<dbReference type="EMBL" id="JAFHKK010000015">
    <property type="protein sequence ID" value="MBN2964643.1"/>
    <property type="molecule type" value="Genomic_DNA"/>
</dbReference>
<gene>
    <name evidence="2" type="ORF">JWV37_07615</name>
</gene>
<evidence type="ECO:0000259" key="1">
    <source>
        <dbReference type="Pfam" id="PF10108"/>
    </source>
</evidence>
<evidence type="ECO:0000313" key="3">
    <source>
        <dbReference type="Proteomes" id="UP000703590"/>
    </source>
</evidence>
<dbReference type="InterPro" id="IPR012337">
    <property type="entry name" value="RNaseH-like_sf"/>
</dbReference>
<proteinExistence type="predicted"/>
<dbReference type="CDD" id="cd05782">
    <property type="entry name" value="DNA_polB_like1_exo"/>
    <property type="match status" value="1"/>
</dbReference>
<reference evidence="3" key="2">
    <citation type="submission" date="2021-02" db="EMBL/GenBank/DDBJ databases">
        <title>Sulfurospirillum tamanensis sp. nov.</title>
        <authorList>
            <person name="Merkel A.Y."/>
        </authorList>
    </citation>
    <scope>NUCLEOTIDE SEQUENCE [LARGE SCALE GENOMIC DNA]</scope>
    <source>
        <strain evidence="3">T05b</strain>
    </source>
</reference>
<dbReference type="GO" id="GO:0004527">
    <property type="term" value="F:exonuclease activity"/>
    <property type="evidence" value="ECO:0007669"/>
    <property type="project" value="UniProtKB-KW"/>
</dbReference>
<feature type="domain" description="Predicted 3'-5' exonuclease PolB-like" evidence="1">
    <location>
        <begin position="44"/>
        <end position="250"/>
    </location>
</feature>
<protein>
    <submittedName>
        <fullName evidence="2">3'-5' exonuclease</fullName>
    </submittedName>
</protein>
<evidence type="ECO:0000313" key="2">
    <source>
        <dbReference type="EMBL" id="MBN2964643.1"/>
    </source>
</evidence>
<keyword evidence="2" id="KW-0540">Nuclease</keyword>
<dbReference type="Pfam" id="PF10108">
    <property type="entry name" value="DNA_pol_B_exo2"/>
    <property type="match status" value="1"/>
</dbReference>
<reference evidence="2 3" key="3">
    <citation type="submission" date="2021-02" db="EMBL/GenBank/DDBJ databases">
        <authorList>
            <person name="Merkel A.Y."/>
        </authorList>
    </citation>
    <scope>NUCLEOTIDE SEQUENCE [LARGE SCALE GENOMIC DNA]</scope>
    <source>
        <strain evidence="2 3">T05b</strain>
    </source>
</reference>
<keyword evidence="3" id="KW-1185">Reference proteome</keyword>
<keyword evidence="2" id="KW-0378">Hydrolase</keyword>
<dbReference type="InterPro" id="IPR019288">
    <property type="entry name" value="3'-5'_exonuclease_PolB-like"/>
</dbReference>
<organism evidence="2 3">
    <name type="scientific">Sulfurospirillum tamanense</name>
    <dbReference type="NCBI Taxonomy" id="2813362"/>
    <lineage>
        <taxon>Bacteria</taxon>
        <taxon>Pseudomonadati</taxon>
        <taxon>Campylobacterota</taxon>
        <taxon>Epsilonproteobacteria</taxon>
        <taxon>Campylobacterales</taxon>
        <taxon>Sulfurospirillaceae</taxon>
        <taxon>Sulfurospirillum</taxon>
    </lineage>
</organism>
<dbReference type="InterPro" id="IPR036397">
    <property type="entry name" value="RNaseH_sf"/>
</dbReference>
<dbReference type="SUPFAM" id="SSF53098">
    <property type="entry name" value="Ribonuclease H-like"/>
    <property type="match status" value="1"/>
</dbReference>
<dbReference type="Gene3D" id="3.30.420.10">
    <property type="entry name" value="Ribonuclease H-like superfamily/Ribonuclease H"/>
    <property type="match status" value="1"/>
</dbReference>
<name>A0ABS2WTE0_9BACT</name>
<accession>A0ABS2WTE0</accession>
<reference evidence="2 3" key="1">
    <citation type="submission" date="2021-02" db="EMBL/GenBank/DDBJ databases">
        <title>Sulfurospirillum tamanensis sp. nov.</title>
        <authorList>
            <person name="Frolova A."/>
            <person name="Merkel A."/>
            <person name="Slobodkin A."/>
        </authorList>
    </citation>
    <scope>NUCLEOTIDE SEQUENCE [LARGE SCALE GENOMIC DNA]</scope>
    <source>
        <strain evidence="2 3">T05b</strain>
    </source>
</reference>
<sequence>MICVFDCETIPDSALLRRVHGFEGSDEAVAQAAVEAQEAKTGSGFLPIAFHKVVAISAVIADDFGVFLRVNSMEGDTEEALLKAFLQFIDRHNPKLVSFNGRSFDMPMLMVRALAHNLSCPAYFEMDNKELGKNKWEHYRARFSDRFHVDLMDHISDFGAARGLKLDHLCAMAGMPGKYDVSGDQVMALYFAGELEKIKTYCESDVLNTYWLYLKYELLKGNLTCEDYALSLEAMGAKLAKDKAYTPVFQEAITKALEKVATH</sequence>
<dbReference type="Proteomes" id="UP000703590">
    <property type="component" value="Unassembled WGS sequence"/>
</dbReference>
<keyword evidence="2" id="KW-0269">Exonuclease</keyword>
<dbReference type="RefSeq" id="WP_205459195.1">
    <property type="nucleotide sequence ID" value="NZ_JAFHKK010000015.1"/>
</dbReference>